<evidence type="ECO:0000313" key="2">
    <source>
        <dbReference type="Proteomes" id="UP000708338"/>
    </source>
</evidence>
<dbReference type="GO" id="GO:0016020">
    <property type="term" value="C:membrane"/>
    <property type="evidence" value="ECO:0007669"/>
    <property type="project" value="UniProtKB-SubCell"/>
</dbReference>
<dbReference type="Proteomes" id="UP000708338">
    <property type="component" value="Unassembled WGS sequence"/>
</dbReference>
<reference evidence="1" key="1">
    <citation type="journal article" date="2021" name="Gut Microbes">
        <title>A synthetic consortium of 100 gut commensals modulates the composition and function in a colon model of the microbiome of elderly subjects.</title>
        <authorList>
            <person name="Perez M."/>
            <person name="Ntemiri A."/>
            <person name="Tan H."/>
            <person name="Harris H.M.B."/>
            <person name="Roager H.M."/>
            <person name="Ribiere C."/>
            <person name="O'Toole P.W."/>
        </authorList>
    </citation>
    <scope>NUCLEOTIDE SEQUENCE</scope>
    <source>
        <strain evidence="1">MCC335</strain>
    </source>
</reference>
<feature type="non-terminal residue" evidence="1">
    <location>
        <position position="1"/>
    </location>
</feature>
<dbReference type="EMBL" id="WQPS01000108">
    <property type="protein sequence ID" value="MBT9812910.1"/>
    <property type="molecule type" value="Genomic_DNA"/>
</dbReference>
<organism evidence="1 2">
    <name type="scientific">Enterocloster citroniae</name>
    <dbReference type="NCBI Taxonomy" id="358743"/>
    <lineage>
        <taxon>Bacteria</taxon>
        <taxon>Bacillati</taxon>
        <taxon>Bacillota</taxon>
        <taxon>Clostridia</taxon>
        <taxon>Lachnospirales</taxon>
        <taxon>Lachnospiraceae</taxon>
        <taxon>Enterocloster</taxon>
    </lineage>
</organism>
<gene>
    <name evidence="1" type="ORF">GPL26_25365</name>
</gene>
<dbReference type="AlphaFoldDB" id="A0AA41FK35"/>
<protein>
    <submittedName>
        <fullName evidence="1">Holin</fullName>
    </submittedName>
</protein>
<sequence>VNEIRSILENLVECGYNVPAFLIKGLAVTEKLINAETEKVN</sequence>
<dbReference type="RefSeq" id="WP_215630381.1">
    <property type="nucleotide sequence ID" value="NZ_WQPS01000108.1"/>
</dbReference>
<proteinExistence type="predicted"/>
<comment type="caution">
    <text evidence="1">The sequence shown here is derived from an EMBL/GenBank/DDBJ whole genome shotgun (WGS) entry which is preliminary data.</text>
</comment>
<evidence type="ECO:0000313" key="1">
    <source>
        <dbReference type="EMBL" id="MBT9812910.1"/>
    </source>
</evidence>
<accession>A0AA41FK35</accession>
<name>A0AA41FK35_9FIRM</name>